<dbReference type="AlphaFoldDB" id="A0A2T0W9I0"/>
<dbReference type="EMBL" id="PVTO01000005">
    <property type="protein sequence ID" value="PRY83286.1"/>
    <property type="molecule type" value="Genomic_DNA"/>
</dbReference>
<feature type="transmembrane region" description="Helical" evidence="1">
    <location>
        <begin position="31"/>
        <end position="63"/>
    </location>
</feature>
<keyword evidence="1" id="KW-0472">Membrane</keyword>
<keyword evidence="1" id="KW-1133">Transmembrane helix</keyword>
<comment type="caution">
    <text evidence="2">The sequence shown here is derived from an EMBL/GenBank/DDBJ whole genome shotgun (WGS) entry which is preliminary data.</text>
</comment>
<reference evidence="2 3" key="1">
    <citation type="submission" date="2018-03" db="EMBL/GenBank/DDBJ databases">
        <title>Genomic Encyclopedia of Archaeal and Bacterial Type Strains, Phase II (KMG-II): from individual species to whole genera.</title>
        <authorList>
            <person name="Goeker M."/>
        </authorList>
    </citation>
    <scope>NUCLEOTIDE SEQUENCE [LARGE SCALE GENOMIC DNA]</scope>
    <source>
        <strain evidence="2 3">DSM 13175</strain>
    </source>
</reference>
<accession>A0A2T0W9I0</accession>
<dbReference type="Proteomes" id="UP000238205">
    <property type="component" value="Unassembled WGS sequence"/>
</dbReference>
<evidence type="ECO:0000313" key="2">
    <source>
        <dbReference type="EMBL" id="PRY83286.1"/>
    </source>
</evidence>
<evidence type="ECO:0000313" key="3">
    <source>
        <dbReference type="Proteomes" id="UP000238205"/>
    </source>
</evidence>
<dbReference type="OrthoDB" id="2168733at2"/>
<keyword evidence="3" id="KW-1185">Reference proteome</keyword>
<proteinExistence type="predicted"/>
<name>A0A2T0W9I0_9LACT</name>
<organism evidence="2 3">
    <name type="scientific">Alkalibacterium olivapovliticus</name>
    <dbReference type="NCBI Taxonomy" id="99907"/>
    <lineage>
        <taxon>Bacteria</taxon>
        <taxon>Bacillati</taxon>
        <taxon>Bacillota</taxon>
        <taxon>Bacilli</taxon>
        <taxon>Lactobacillales</taxon>
        <taxon>Carnobacteriaceae</taxon>
        <taxon>Alkalibacterium</taxon>
    </lineage>
</organism>
<keyword evidence="1" id="KW-0812">Transmembrane</keyword>
<sequence length="152" mass="17418">MGRHYPCFDSNETDCDSSPSDSLLSRKSVQLAVAFILITLAILFELPLIDWIVVFSAALFVYVSQFNKGLTSKGVIPIESGTAIRGMMSKEYNFNETQEWLFIDQEDRIQLCFTTVKEPDDIKLIYFDNTVKEQVLSYLSQKNQKVRVTKDK</sequence>
<dbReference type="RefSeq" id="WP_106191767.1">
    <property type="nucleotide sequence ID" value="NZ_PVTO01000005.1"/>
</dbReference>
<evidence type="ECO:0000256" key="1">
    <source>
        <dbReference type="SAM" id="Phobius"/>
    </source>
</evidence>
<gene>
    <name evidence="2" type="ORF">CLV38_10566</name>
</gene>
<protein>
    <submittedName>
        <fullName evidence="2">Uncharacterized protein</fullName>
    </submittedName>
</protein>